<feature type="compositionally biased region" description="Basic and acidic residues" evidence="1">
    <location>
        <begin position="188"/>
        <end position="203"/>
    </location>
</feature>
<feature type="region of interest" description="Disordered" evidence="1">
    <location>
        <begin position="159"/>
        <end position="295"/>
    </location>
</feature>
<dbReference type="AlphaFoldDB" id="A0A286PGK9"/>
<evidence type="ECO:0000256" key="1">
    <source>
        <dbReference type="SAM" id="MobiDB-lite"/>
    </source>
</evidence>
<feature type="compositionally biased region" description="Basic residues" evidence="1">
    <location>
        <begin position="10"/>
        <end position="26"/>
    </location>
</feature>
<organism evidence="2 3">
    <name type="scientific">Streptomyces olivochromogenes</name>
    <dbReference type="NCBI Taxonomy" id="1963"/>
    <lineage>
        <taxon>Bacteria</taxon>
        <taxon>Bacillati</taxon>
        <taxon>Actinomycetota</taxon>
        <taxon>Actinomycetes</taxon>
        <taxon>Kitasatosporales</taxon>
        <taxon>Streptomycetaceae</taxon>
        <taxon>Streptomyces</taxon>
    </lineage>
</organism>
<feature type="region of interest" description="Disordered" evidence="1">
    <location>
        <begin position="1"/>
        <end position="73"/>
    </location>
</feature>
<accession>A0A286PGK9</accession>
<dbReference type="EMBL" id="BDQI01000061">
    <property type="protein sequence ID" value="GAX58688.1"/>
    <property type="molecule type" value="Genomic_DNA"/>
</dbReference>
<name>A0A286PGK9_STROL</name>
<gene>
    <name evidence="2" type="ORF">SO3561_10263</name>
</gene>
<evidence type="ECO:0000313" key="3">
    <source>
        <dbReference type="Proteomes" id="UP000217446"/>
    </source>
</evidence>
<sequence length="295" mass="32036">MTHVADEGRRHPHTRPGRPRRRRRGGQHGQPGRGQTGSFHHDPERSRAVGMTAPLGRASPVGRHGISGRRRSGWPRWLARPAAVQPRAISGGQLAHLAGCGCADQRSTRCPVLPSRQEAYDMADKRQAGHPLSTHPVPAPCAGRGRPCARTHQCACQGPRPVRRTGGPLPGPTGNDQIGGLGGRGRRSRPDRWPEAVHVRHELAAPGPHGLLSRHPDQPRARSGHARVLRPSPRPQHAFDGRRRGHRARTADFQMSAARPSPTVLRSCPRDWSPPSPSTSSRSAAERLPSAVTWS</sequence>
<protein>
    <submittedName>
        <fullName evidence="2">Uncharacterized protein</fullName>
    </submittedName>
</protein>
<evidence type="ECO:0000313" key="2">
    <source>
        <dbReference type="EMBL" id="GAX58688.1"/>
    </source>
</evidence>
<reference evidence="3" key="1">
    <citation type="submission" date="2017-05" db="EMBL/GenBank/DDBJ databases">
        <title>Streptomyces olivochromogenes NBRC 3561 whole genome shotgun sequence.</title>
        <authorList>
            <person name="Dohra H."/>
            <person name="Kodani S."/>
        </authorList>
    </citation>
    <scope>NUCLEOTIDE SEQUENCE [LARGE SCALE GENOMIC DNA]</scope>
    <source>
        <strain evidence="3">NBRC 3561</strain>
    </source>
</reference>
<comment type="caution">
    <text evidence="2">The sequence shown here is derived from an EMBL/GenBank/DDBJ whole genome shotgun (WGS) entry which is preliminary data.</text>
</comment>
<dbReference type="Proteomes" id="UP000217446">
    <property type="component" value="Unassembled WGS sequence"/>
</dbReference>
<proteinExistence type="predicted"/>
<keyword evidence="3" id="KW-1185">Reference proteome</keyword>